<dbReference type="AlphaFoldDB" id="A0A3M8SZN7"/>
<sequence length="130" mass="14794">MDDVLWKSFFDTCARVLGMGSRNAWQSSSWCSWTTFDRLQCDAGYWTCGFPDSSELRASYIADGGTWGQPFEYHQLAHVIVPAHFYWDRVSPDGFQSGKKSQPIAELSRALHDVGVPHRLTEAVLEIKLY</sequence>
<organism evidence="1 2">
    <name type="scientific">Montanilutibacter psychrotolerans</name>
    <dbReference type="NCBI Taxonomy" id="1327343"/>
    <lineage>
        <taxon>Bacteria</taxon>
        <taxon>Pseudomonadati</taxon>
        <taxon>Pseudomonadota</taxon>
        <taxon>Gammaproteobacteria</taxon>
        <taxon>Lysobacterales</taxon>
        <taxon>Lysobacteraceae</taxon>
        <taxon>Montanilutibacter</taxon>
    </lineage>
</organism>
<name>A0A3M8SZN7_9GAMM</name>
<proteinExistence type="predicted"/>
<evidence type="ECO:0000313" key="1">
    <source>
        <dbReference type="EMBL" id="RNF86233.1"/>
    </source>
</evidence>
<dbReference type="EMBL" id="RIBS01000001">
    <property type="protein sequence ID" value="RNF86233.1"/>
    <property type="molecule type" value="Genomic_DNA"/>
</dbReference>
<dbReference type="OrthoDB" id="7063309at2"/>
<accession>A0A3M8SZN7</accession>
<comment type="caution">
    <text evidence="1">The sequence shown here is derived from an EMBL/GenBank/DDBJ whole genome shotgun (WGS) entry which is preliminary data.</text>
</comment>
<dbReference type="Proteomes" id="UP000267049">
    <property type="component" value="Unassembled WGS sequence"/>
</dbReference>
<reference evidence="1 2" key="1">
    <citation type="submission" date="2018-11" db="EMBL/GenBank/DDBJ databases">
        <title>Lysobacter cryohumiis sp. nov., isolated from soil in the Tianshan Mountains, Xinjiang, China.</title>
        <authorList>
            <person name="Luo Y."/>
            <person name="Sheng H."/>
        </authorList>
    </citation>
    <scope>NUCLEOTIDE SEQUENCE [LARGE SCALE GENOMIC DNA]</scope>
    <source>
        <strain evidence="1 2">ZS60</strain>
    </source>
</reference>
<evidence type="ECO:0000313" key="2">
    <source>
        <dbReference type="Proteomes" id="UP000267049"/>
    </source>
</evidence>
<keyword evidence="2" id="KW-1185">Reference proteome</keyword>
<dbReference type="RefSeq" id="WP_123086352.1">
    <property type="nucleotide sequence ID" value="NZ_RIBS01000001.1"/>
</dbReference>
<protein>
    <submittedName>
        <fullName evidence="1">Uncharacterized protein</fullName>
    </submittedName>
</protein>
<gene>
    <name evidence="1" type="ORF">EER27_02080</name>
</gene>